<dbReference type="Gene3D" id="3.40.50.1820">
    <property type="entry name" value="alpha/beta hydrolase"/>
    <property type="match status" value="1"/>
</dbReference>
<dbReference type="InterPro" id="IPR050228">
    <property type="entry name" value="Carboxylesterase_BioH"/>
</dbReference>
<dbReference type="RefSeq" id="WP_345122855.1">
    <property type="nucleotide sequence ID" value="NZ_BAABAT010000003.1"/>
</dbReference>
<dbReference type="Proteomes" id="UP001500620">
    <property type="component" value="Unassembled WGS sequence"/>
</dbReference>
<feature type="domain" description="AB hydrolase-1" evidence="1">
    <location>
        <begin position="71"/>
        <end position="344"/>
    </location>
</feature>
<dbReference type="Pfam" id="PF12697">
    <property type="entry name" value="Abhydrolase_6"/>
    <property type="match status" value="1"/>
</dbReference>
<evidence type="ECO:0000259" key="1">
    <source>
        <dbReference type="Pfam" id="PF12697"/>
    </source>
</evidence>
<evidence type="ECO:0000313" key="3">
    <source>
        <dbReference type="Proteomes" id="UP001500620"/>
    </source>
</evidence>
<comment type="caution">
    <text evidence="2">The sequence shown here is derived from an EMBL/GenBank/DDBJ whole genome shotgun (WGS) entry which is preliminary data.</text>
</comment>
<dbReference type="InterPro" id="IPR029058">
    <property type="entry name" value="AB_hydrolase_fold"/>
</dbReference>
<dbReference type="InterPro" id="IPR000073">
    <property type="entry name" value="AB_hydrolase_1"/>
</dbReference>
<evidence type="ECO:0000313" key="2">
    <source>
        <dbReference type="EMBL" id="GAA4246095.1"/>
    </source>
</evidence>
<name>A0ABP8D1R9_9ACTN</name>
<gene>
    <name evidence="2" type="ORF">GCM10022255_016010</name>
</gene>
<proteinExistence type="predicted"/>
<keyword evidence="2" id="KW-0378">Hydrolase</keyword>
<dbReference type="EMBL" id="BAABAT010000003">
    <property type="protein sequence ID" value="GAA4246095.1"/>
    <property type="molecule type" value="Genomic_DNA"/>
</dbReference>
<dbReference type="GO" id="GO:0016787">
    <property type="term" value="F:hydrolase activity"/>
    <property type="evidence" value="ECO:0007669"/>
    <property type="project" value="UniProtKB-KW"/>
</dbReference>
<organism evidence="2 3">
    <name type="scientific">Dactylosporangium darangshiense</name>
    <dbReference type="NCBI Taxonomy" id="579108"/>
    <lineage>
        <taxon>Bacteria</taxon>
        <taxon>Bacillati</taxon>
        <taxon>Actinomycetota</taxon>
        <taxon>Actinomycetes</taxon>
        <taxon>Micromonosporales</taxon>
        <taxon>Micromonosporaceae</taxon>
        <taxon>Dactylosporangium</taxon>
    </lineage>
</organism>
<dbReference type="SUPFAM" id="SSF53474">
    <property type="entry name" value="alpha/beta-Hydrolases"/>
    <property type="match status" value="1"/>
</dbReference>
<dbReference type="PANTHER" id="PTHR43194:SF2">
    <property type="entry name" value="PEROXISOMAL MEMBRANE PROTEIN LPX1"/>
    <property type="match status" value="1"/>
</dbReference>
<sequence length="350" mass="38927">MSALIATAVTAAAVVAAGGAPLAYRATLQRRRAAVARIDNPAGIVEGRYVTIGGVEQWLQIRGEDRANPVLLVVHGGPGSPYSVFTPVMREWERHFTVVHWDRRGSGRTLRRNGFRPEEMDFGRMVEDGIEVAEHLREYLGKDRIVLMAGSMGTIVGLPMVRRRPDLFCAYVGTDFFVNMVENERRGRLDTIERLHAAGNRKGVAALEALDADPRNWDVKAWGTRMQWSMSTDPTTGNGALKRMFGLLLTKPDYSLADVSAWLKGFGRTRDTMFEQFMRFDARALGTAYEVPFFLFQGANDVVTLTAPAVEFFGEVQAPAKELVLIENASHFAAFSQPGQFLDALRRVRC</sequence>
<keyword evidence="3" id="KW-1185">Reference proteome</keyword>
<dbReference type="PANTHER" id="PTHR43194">
    <property type="entry name" value="HYDROLASE ALPHA/BETA FOLD FAMILY"/>
    <property type="match status" value="1"/>
</dbReference>
<accession>A0ABP8D1R9</accession>
<reference evidence="3" key="1">
    <citation type="journal article" date="2019" name="Int. J. Syst. Evol. Microbiol.">
        <title>The Global Catalogue of Microorganisms (GCM) 10K type strain sequencing project: providing services to taxonomists for standard genome sequencing and annotation.</title>
        <authorList>
            <consortium name="The Broad Institute Genomics Platform"/>
            <consortium name="The Broad Institute Genome Sequencing Center for Infectious Disease"/>
            <person name="Wu L."/>
            <person name="Ma J."/>
        </authorList>
    </citation>
    <scope>NUCLEOTIDE SEQUENCE [LARGE SCALE GENOMIC DNA]</scope>
    <source>
        <strain evidence="3">JCM 17441</strain>
    </source>
</reference>
<protein>
    <submittedName>
        <fullName evidence="2">Alpha/beta hydrolase</fullName>
    </submittedName>
</protein>